<dbReference type="SUPFAM" id="SSF82919">
    <property type="entry name" value="Zn-finger domain of Sec23/24"/>
    <property type="match status" value="1"/>
</dbReference>
<dbReference type="Gene3D" id="3.40.50.410">
    <property type="entry name" value="von Willebrand factor, type A domain"/>
    <property type="match status" value="1"/>
</dbReference>
<dbReference type="GO" id="GO:0070971">
    <property type="term" value="C:endoplasmic reticulum exit site"/>
    <property type="evidence" value="ECO:0007669"/>
    <property type="project" value="TreeGrafter"/>
</dbReference>
<dbReference type="InterPro" id="IPR036175">
    <property type="entry name" value="Sec23/24_helical_dom_sf"/>
</dbReference>
<gene>
    <name evidence="2" type="ORF">HKI87_10g60990</name>
</gene>
<dbReference type="Proteomes" id="UP001472866">
    <property type="component" value="Chromosome 10"/>
</dbReference>
<dbReference type="GO" id="GO:0006886">
    <property type="term" value="P:intracellular protein transport"/>
    <property type="evidence" value="ECO:0007669"/>
    <property type="project" value="InterPro"/>
</dbReference>
<name>A0AAX4PE66_9CHLO</name>
<dbReference type="GO" id="GO:0030127">
    <property type="term" value="C:COPII vesicle coat"/>
    <property type="evidence" value="ECO:0007669"/>
    <property type="project" value="InterPro"/>
</dbReference>
<dbReference type="PANTHER" id="PTHR13803">
    <property type="entry name" value="SEC24-RELATED PROTEIN"/>
    <property type="match status" value="1"/>
</dbReference>
<dbReference type="InterPro" id="IPR006895">
    <property type="entry name" value="Znf_Sec23_Sec24"/>
</dbReference>
<dbReference type="GO" id="GO:0090110">
    <property type="term" value="P:COPII-coated vesicle cargo loading"/>
    <property type="evidence" value="ECO:0007669"/>
    <property type="project" value="TreeGrafter"/>
</dbReference>
<dbReference type="Gene3D" id="1.20.120.730">
    <property type="entry name" value="Sec23/Sec24 helical domain"/>
    <property type="match status" value="1"/>
</dbReference>
<dbReference type="GO" id="GO:0008270">
    <property type="term" value="F:zinc ion binding"/>
    <property type="evidence" value="ECO:0007669"/>
    <property type="project" value="InterPro"/>
</dbReference>
<dbReference type="PANTHER" id="PTHR13803:SF17">
    <property type="entry name" value="PROTEIN TRANSPORT PROTEIN SEC24"/>
    <property type="match status" value="1"/>
</dbReference>
<reference evidence="2 3" key="1">
    <citation type="submission" date="2024-03" db="EMBL/GenBank/DDBJ databases">
        <title>Complete genome sequence of the green alga Chloropicon roscoffensis RCC1871.</title>
        <authorList>
            <person name="Lemieux C."/>
            <person name="Pombert J.-F."/>
            <person name="Otis C."/>
            <person name="Turmel M."/>
        </authorList>
    </citation>
    <scope>NUCLEOTIDE SEQUENCE [LARGE SCALE GENOMIC DNA]</scope>
    <source>
        <strain evidence="2 3">RCC1871</strain>
    </source>
</reference>
<dbReference type="GO" id="GO:0000149">
    <property type="term" value="F:SNARE binding"/>
    <property type="evidence" value="ECO:0007669"/>
    <property type="project" value="TreeGrafter"/>
</dbReference>
<dbReference type="Gene3D" id="2.30.30.380">
    <property type="entry name" value="Zn-finger domain of Sec23/24"/>
    <property type="match status" value="1"/>
</dbReference>
<sequence>MSLQSTLGRFPIDARTKDACGLPFACVAQPFAPFTEILSRDGKCSVPSRHSEEYECDATQLGRCQECFGYISRYCYFDYRSWTCALCGSNNPIKKGTRYHNVQNRTKLPELQSGFVDLVCEKGNHDEDEGERQGGGEVDRTPAAAFVALVDATGTEEQLEIAKAGVAAGLEALPPNAKFGIASFEGDSIALFDFRGTVPSSASIPLGVPAAAASPSAQHDDAEDLGPSALGEVVPLGWFLADATAAHKEAATSALDAIAPLASAEIDPRRNLLAEALACVVGYVSGGPQGDDDVDEGEEGAGGRSRAAEAGVACSRVACFLHGPAPAGSRSRNLKDGRGRRQGFVSPTEGFWEDLGSFASRRGVTVDLYATAASASSAEPFDLRSMRRLPELTGGRLRLYPSPGESNAPQDVFAALKEPVALNATLRMRTSNEFDVSGVFGGLVEDPRYPQLYHLAACGPHACFAFDFKFTGSGFSREPELKPTVQLAFRYEVFAPVHGKAEAEGEDKGEGREYAMQRRLRVYTKQFPVAKSALDLYEGADAHATICVLVHKLARVVEDQGFQEARALCEDWLINLLGEYNLSLNRRLLDQGGAVENPDLDFVECKALQPLLPLVYGLLRGTSLNASVFAQDPDRWSFLRSCFASLPPKDLSCALYPQLSTFSSNRGYRRVPLSWRHLNENEGVIYMADALFVVVVYYTREAQQTQEWPPPHGGLIRREIEDLGMARSVQPRAVFLREGVEDGRVFEELLLDEPAKVGTGSSADFGYDEWRAELAKEVADFLASPP</sequence>
<dbReference type="AlphaFoldDB" id="A0AAX4PE66"/>
<dbReference type="InterPro" id="IPR036465">
    <property type="entry name" value="vWFA_dom_sf"/>
</dbReference>
<evidence type="ECO:0000313" key="2">
    <source>
        <dbReference type="EMBL" id="WZN64542.1"/>
    </source>
</evidence>
<dbReference type="EMBL" id="CP151510">
    <property type="protein sequence ID" value="WZN64542.1"/>
    <property type="molecule type" value="Genomic_DNA"/>
</dbReference>
<feature type="domain" description="Zinc finger Sec23/Sec24-type" evidence="1">
    <location>
        <begin position="63"/>
        <end position="93"/>
    </location>
</feature>
<evidence type="ECO:0000259" key="1">
    <source>
        <dbReference type="Pfam" id="PF04810"/>
    </source>
</evidence>
<accession>A0AAX4PE66</accession>
<dbReference type="Pfam" id="PF04810">
    <property type="entry name" value="zf-Sec23_Sec24"/>
    <property type="match status" value="1"/>
</dbReference>
<dbReference type="SUPFAM" id="SSF53300">
    <property type="entry name" value="vWA-like"/>
    <property type="match status" value="1"/>
</dbReference>
<dbReference type="SUPFAM" id="SSF81811">
    <property type="entry name" value="Helical domain of Sec23/24"/>
    <property type="match status" value="1"/>
</dbReference>
<evidence type="ECO:0000313" key="3">
    <source>
        <dbReference type="Proteomes" id="UP001472866"/>
    </source>
</evidence>
<dbReference type="InterPro" id="IPR036174">
    <property type="entry name" value="Znf_Sec23_Sec24_sf"/>
</dbReference>
<dbReference type="InterPro" id="IPR050550">
    <property type="entry name" value="SEC23_SEC24_subfamily"/>
</dbReference>
<protein>
    <submittedName>
        <fullName evidence="2">Sec23/Sec24 transport family protein</fullName>
    </submittedName>
</protein>
<proteinExistence type="predicted"/>
<dbReference type="SUPFAM" id="SSF81995">
    <property type="entry name" value="beta-sandwich domain of Sec23/24"/>
    <property type="match status" value="1"/>
</dbReference>
<organism evidence="2 3">
    <name type="scientific">Chloropicon roscoffensis</name>
    <dbReference type="NCBI Taxonomy" id="1461544"/>
    <lineage>
        <taxon>Eukaryota</taxon>
        <taxon>Viridiplantae</taxon>
        <taxon>Chlorophyta</taxon>
        <taxon>Chloropicophyceae</taxon>
        <taxon>Chloropicales</taxon>
        <taxon>Chloropicaceae</taxon>
        <taxon>Chloropicon</taxon>
    </lineage>
</organism>
<keyword evidence="3" id="KW-1185">Reference proteome</keyword>